<gene>
    <name evidence="3" type="ORF">DL762_000497</name>
</gene>
<keyword evidence="4" id="KW-1185">Reference proteome</keyword>
<accession>A0ABY0HN88</accession>
<feature type="compositionally biased region" description="Basic and acidic residues" evidence="1">
    <location>
        <begin position="311"/>
        <end position="346"/>
    </location>
</feature>
<comment type="caution">
    <text evidence="3">The sequence shown here is derived from an EMBL/GenBank/DDBJ whole genome shotgun (WGS) entry which is preliminary data.</text>
</comment>
<organism evidence="3 4">
    <name type="scientific">Monosporascus cannonballus</name>
    <dbReference type="NCBI Taxonomy" id="155416"/>
    <lineage>
        <taxon>Eukaryota</taxon>
        <taxon>Fungi</taxon>
        <taxon>Dikarya</taxon>
        <taxon>Ascomycota</taxon>
        <taxon>Pezizomycotina</taxon>
        <taxon>Sordariomycetes</taxon>
        <taxon>Xylariomycetidae</taxon>
        <taxon>Xylariales</taxon>
        <taxon>Xylariales incertae sedis</taxon>
        <taxon>Monosporascus</taxon>
    </lineage>
</organism>
<reference evidence="3 4" key="1">
    <citation type="submission" date="2018-06" db="EMBL/GenBank/DDBJ databases">
        <title>Complete Genomes of Monosporascus.</title>
        <authorList>
            <person name="Robinson A.J."/>
            <person name="Natvig D.O."/>
        </authorList>
    </citation>
    <scope>NUCLEOTIDE SEQUENCE [LARGE SCALE GENOMIC DNA]</scope>
    <source>
        <strain evidence="3 4">CBS 609.92</strain>
    </source>
</reference>
<protein>
    <recommendedName>
        <fullName evidence="2">Bacteriophage T5 Orf172 DNA-binding domain-containing protein</fullName>
    </recommendedName>
</protein>
<feature type="region of interest" description="Disordered" evidence="1">
    <location>
        <begin position="309"/>
        <end position="346"/>
    </location>
</feature>
<evidence type="ECO:0000256" key="1">
    <source>
        <dbReference type="SAM" id="MobiDB-lite"/>
    </source>
</evidence>
<name>A0ABY0HN88_9PEZI</name>
<dbReference type="SMART" id="SM00974">
    <property type="entry name" value="T5orf172"/>
    <property type="match status" value="1"/>
</dbReference>
<dbReference type="InterPro" id="IPR018306">
    <property type="entry name" value="Phage_T5_Orf172_DNA-bd"/>
</dbReference>
<dbReference type="EMBL" id="QJNS01000009">
    <property type="protein sequence ID" value="RYO94605.1"/>
    <property type="molecule type" value="Genomic_DNA"/>
</dbReference>
<evidence type="ECO:0000259" key="2">
    <source>
        <dbReference type="SMART" id="SM00974"/>
    </source>
</evidence>
<sequence>MASLKTRGSPLCDLFYEKLWLRRGLSCCRLSEHHFPPLGFYEPLVIRATAERIFDPGLASLQRKGSLRNHAPVFSEIHKPLTSAQKEYGIVYVLGHKIEKGLFKIGWTRVTAEERLNQAGNCYGFNAEILHETRGGPFFAESKAEKLAQTVLRHHNLTIVECERCGGGHREWFRAPKEMVVETVEIMETFVRLPAYESKDGQTWRLSDAAYEMIRTMCDFSTVRLSSPIATIERHPINEPPGGVSTQLKPEAVAHVAETAFPARSQDSDEGMEGYNPSATTAAVNAGKGTKGAARSVGADAARRAKGALRKAAELKDRVSQFRNRSREGTPELDGDGKRENFREPRRGVSWVKTMKYDLRAFITDFEVEWKRDDEECRERPASKESK</sequence>
<feature type="domain" description="Bacteriophage T5 Orf172 DNA-binding" evidence="2">
    <location>
        <begin position="97"/>
        <end position="187"/>
    </location>
</feature>
<dbReference type="Pfam" id="PF10544">
    <property type="entry name" value="T5orf172"/>
    <property type="match status" value="1"/>
</dbReference>
<evidence type="ECO:0000313" key="3">
    <source>
        <dbReference type="EMBL" id="RYO94605.1"/>
    </source>
</evidence>
<evidence type="ECO:0000313" key="4">
    <source>
        <dbReference type="Proteomes" id="UP000294003"/>
    </source>
</evidence>
<proteinExistence type="predicted"/>
<dbReference type="Proteomes" id="UP000294003">
    <property type="component" value="Unassembled WGS sequence"/>
</dbReference>